<evidence type="ECO:0000313" key="3">
    <source>
        <dbReference type="Proteomes" id="UP001293593"/>
    </source>
</evidence>
<dbReference type="GO" id="GO:0003676">
    <property type="term" value="F:nucleic acid binding"/>
    <property type="evidence" value="ECO:0007669"/>
    <property type="project" value="InterPro"/>
</dbReference>
<sequence>MGCEVILTILLTKSFRLLAWPPLGLLCPLFLSIRDMESGSHSSNRRCLTFWVIFSLLIVEKELAGLLDWLPWWPHIKGMATILLVIPYFWGASYIYKYFRKQYCSDHRWKRSWNIFSQKSTSFKLDNHSILADVSNSQIITSQTPEKKSVMNQGSYDLGSDLTERNHNRSTCKKKAQKEWSCAICQITTSSENCLEAHLQGKKHKAKGNNLSVELCVTESTYMLPSKASHKRTKGMVLLKNLNHLANLLSPVSRTIRWCGWIRPEFGCTKLNTDGSIQKENGSFGGLLRDYKGEPLCAFVSKVPQGDVFLVELWAIWRGLVLAWGQGIKVIWVESDSMSVVKTINKEQPSGFKADRCLRCIWKLLSKFDKYKVSHTWRETNRAADYLAKMVLHGNDVVLWPDDFPDSLCIIIKDDAKGKKYPRW</sequence>
<proteinExistence type="predicted"/>
<dbReference type="Gene3D" id="3.30.420.10">
    <property type="entry name" value="Ribonuclease H-like superfamily/Ribonuclease H"/>
    <property type="match status" value="1"/>
</dbReference>
<dbReference type="Pfam" id="PF12874">
    <property type="entry name" value="zf-met"/>
    <property type="match status" value="1"/>
</dbReference>
<protein>
    <recommendedName>
        <fullName evidence="1">U1-type domain-containing protein</fullName>
    </recommendedName>
</protein>
<dbReference type="SUPFAM" id="SSF57667">
    <property type="entry name" value="beta-beta-alpha zinc fingers"/>
    <property type="match status" value="1"/>
</dbReference>
<dbReference type="Proteomes" id="UP001293593">
    <property type="component" value="Unassembled WGS sequence"/>
</dbReference>
<organism evidence="2 3">
    <name type="scientific">Acacia crassicarpa</name>
    <name type="common">northern wattle</name>
    <dbReference type="NCBI Taxonomy" id="499986"/>
    <lineage>
        <taxon>Eukaryota</taxon>
        <taxon>Viridiplantae</taxon>
        <taxon>Streptophyta</taxon>
        <taxon>Embryophyta</taxon>
        <taxon>Tracheophyta</taxon>
        <taxon>Spermatophyta</taxon>
        <taxon>Magnoliopsida</taxon>
        <taxon>eudicotyledons</taxon>
        <taxon>Gunneridae</taxon>
        <taxon>Pentapetalae</taxon>
        <taxon>rosids</taxon>
        <taxon>fabids</taxon>
        <taxon>Fabales</taxon>
        <taxon>Fabaceae</taxon>
        <taxon>Caesalpinioideae</taxon>
        <taxon>mimosoid clade</taxon>
        <taxon>Acacieae</taxon>
        <taxon>Acacia</taxon>
    </lineage>
</organism>
<dbReference type="GO" id="GO:0008270">
    <property type="term" value="F:zinc ion binding"/>
    <property type="evidence" value="ECO:0007669"/>
    <property type="project" value="InterPro"/>
</dbReference>
<dbReference type="InterPro" id="IPR053151">
    <property type="entry name" value="RNase_H-like"/>
</dbReference>
<evidence type="ECO:0000259" key="1">
    <source>
        <dbReference type="SMART" id="SM00451"/>
    </source>
</evidence>
<name>A0AAE1JPF6_9FABA</name>
<dbReference type="InterPro" id="IPR003604">
    <property type="entry name" value="Matrin/U1-like-C_Znf_C2H2"/>
</dbReference>
<dbReference type="InterPro" id="IPR036397">
    <property type="entry name" value="RNaseH_sf"/>
</dbReference>
<dbReference type="Gene3D" id="3.30.160.60">
    <property type="entry name" value="Classic Zinc Finger"/>
    <property type="match status" value="1"/>
</dbReference>
<comment type="caution">
    <text evidence="2">The sequence shown here is derived from an EMBL/GenBank/DDBJ whole genome shotgun (WGS) entry which is preliminary data.</text>
</comment>
<dbReference type="AlphaFoldDB" id="A0AAE1JPF6"/>
<dbReference type="InterPro" id="IPR012337">
    <property type="entry name" value="RNaseH-like_sf"/>
</dbReference>
<feature type="domain" description="U1-type" evidence="1">
    <location>
        <begin position="177"/>
        <end position="211"/>
    </location>
</feature>
<reference evidence="2" key="1">
    <citation type="submission" date="2023-10" db="EMBL/GenBank/DDBJ databases">
        <title>Chromosome-level genome of the transformable northern wattle, Acacia crassicarpa.</title>
        <authorList>
            <person name="Massaro I."/>
            <person name="Sinha N.R."/>
            <person name="Poethig S."/>
            <person name="Leichty A.R."/>
        </authorList>
    </citation>
    <scope>NUCLEOTIDE SEQUENCE</scope>
    <source>
        <strain evidence="2">Acra3RX</strain>
        <tissue evidence="2">Leaf</tissue>
    </source>
</reference>
<dbReference type="InterPro" id="IPR013087">
    <property type="entry name" value="Znf_C2H2_type"/>
</dbReference>
<evidence type="ECO:0000313" key="2">
    <source>
        <dbReference type="EMBL" id="KAK4274191.1"/>
    </source>
</evidence>
<keyword evidence="3" id="KW-1185">Reference proteome</keyword>
<dbReference type="PANTHER" id="PTHR47723">
    <property type="entry name" value="OS05G0353850 PROTEIN"/>
    <property type="match status" value="1"/>
</dbReference>
<dbReference type="InterPro" id="IPR004345">
    <property type="entry name" value="TB2_DP1_HVA22"/>
</dbReference>
<dbReference type="SMART" id="SM00451">
    <property type="entry name" value="ZnF_U1"/>
    <property type="match status" value="1"/>
</dbReference>
<gene>
    <name evidence="2" type="ORF">QN277_017455</name>
</gene>
<dbReference type="Pfam" id="PF03134">
    <property type="entry name" value="TB2_DP1_HVA22"/>
    <property type="match status" value="1"/>
</dbReference>
<dbReference type="SUPFAM" id="SSF53098">
    <property type="entry name" value="Ribonuclease H-like"/>
    <property type="match status" value="1"/>
</dbReference>
<dbReference type="InterPro" id="IPR002156">
    <property type="entry name" value="RNaseH_domain"/>
</dbReference>
<dbReference type="GO" id="GO:0004523">
    <property type="term" value="F:RNA-DNA hybrid ribonuclease activity"/>
    <property type="evidence" value="ECO:0007669"/>
    <property type="project" value="InterPro"/>
</dbReference>
<dbReference type="Pfam" id="PF13456">
    <property type="entry name" value="RVT_3"/>
    <property type="match status" value="1"/>
</dbReference>
<dbReference type="PANTHER" id="PTHR47723:SF19">
    <property type="entry name" value="POLYNUCLEOTIDYL TRANSFERASE, RIBONUCLEASE H-LIKE SUPERFAMILY PROTEIN"/>
    <property type="match status" value="1"/>
</dbReference>
<accession>A0AAE1JPF6</accession>
<dbReference type="InterPro" id="IPR036236">
    <property type="entry name" value="Znf_C2H2_sf"/>
</dbReference>
<dbReference type="InterPro" id="IPR044730">
    <property type="entry name" value="RNase_H-like_dom_plant"/>
</dbReference>
<dbReference type="CDD" id="cd06222">
    <property type="entry name" value="RNase_H_like"/>
    <property type="match status" value="1"/>
</dbReference>
<dbReference type="EMBL" id="JAWXYG010000004">
    <property type="protein sequence ID" value="KAK4274191.1"/>
    <property type="molecule type" value="Genomic_DNA"/>
</dbReference>